<comment type="caution">
    <text evidence="2">The sequence shown here is derived from an EMBL/GenBank/DDBJ whole genome shotgun (WGS) entry which is preliminary data.</text>
</comment>
<dbReference type="AlphaFoldDB" id="A0AAV4VAP5"/>
<dbReference type="InterPro" id="IPR011705">
    <property type="entry name" value="BACK"/>
</dbReference>
<dbReference type="Proteomes" id="UP001054837">
    <property type="component" value="Unassembled WGS sequence"/>
</dbReference>
<proteinExistence type="predicted"/>
<evidence type="ECO:0000259" key="1">
    <source>
        <dbReference type="SMART" id="SM00875"/>
    </source>
</evidence>
<evidence type="ECO:0000313" key="3">
    <source>
        <dbReference type="Proteomes" id="UP001054837"/>
    </source>
</evidence>
<dbReference type="EMBL" id="BPLQ01012686">
    <property type="protein sequence ID" value="GIY67093.1"/>
    <property type="molecule type" value="Genomic_DNA"/>
</dbReference>
<protein>
    <recommendedName>
        <fullName evidence="1">BACK domain-containing protein</fullName>
    </recommendedName>
</protein>
<dbReference type="PANTHER" id="PTHR45774:SF4">
    <property type="entry name" value="AXUNDEAD, ISOFORM F"/>
    <property type="match status" value="1"/>
</dbReference>
<dbReference type="InterPro" id="IPR011333">
    <property type="entry name" value="SKP1/BTB/POZ_sf"/>
</dbReference>
<dbReference type="GO" id="GO:0005829">
    <property type="term" value="C:cytosol"/>
    <property type="evidence" value="ECO:0007669"/>
    <property type="project" value="TreeGrafter"/>
</dbReference>
<keyword evidence="3" id="KW-1185">Reference proteome</keyword>
<name>A0AAV4VAP5_9ARAC</name>
<dbReference type="PANTHER" id="PTHR45774">
    <property type="entry name" value="BTB/POZ DOMAIN-CONTAINING"/>
    <property type="match status" value="1"/>
</dbReference>
<dbReference type="Pfam" id="PF07707">
    <property type="entry name" value="BACK"/>
    <property type="match status" value="1"/>
</dbReference>
<dbReference type="Gene3D" id="3.30.710.10">
    <property type="entry name" value="Potassium Channel Kv1.1, Chain A"/>
    <property type="match status" value="1"/>
</dbReference>
<reference evidence="2 3" key="1">
    <citation type="submission" date="2021-06" db="EMBL/GenBank/DDBJ databases">
        <title>Caerostris darwini draft genome.</title>
        <authorList>
            <person name="Kono N."/>
            <person name="Arakawa K."/>
        </authorList>
    </citation>
    <scope>NUCLEOTIDE SEQUENCE [LARGE SCALE GENOMIC DNA]</scope>
</reference>
<dbReference type="Gene3D" id="1.25.40.420">
    <property type="match status" value="1"/>
</dbReference>
<gene>
    <name evidence="2" type="primary">btbd6a_1</name>
    <name evidence="2" type="ORF">CDAR_281041</name>
</gene>
<accession>A0AAV4VAP5</accession>
<feature type="domain" description="BACK" evidence="1">
    <location>
        <begin position="62"/>
        <end position="173"/>
    </location>
</feature>
<dbReference type="GO" id="GO:0022008">
    <property type="term" value="P:neurogenesis"/>
    <property type="evidence" value="ECO:0007669"/>
    <property type="project" value="TreeGrafter"/>
</dbReference>
<organism evidence="2 3">
    <name type="scientific">Caerostris darwini</name>
    <dbReference type="NCBI Taxonomy" id="1538125"/>
    <lineage>
        <taxon>Eukaryota</taxon>
        <taxon>Metazoa</taxon>
        <taxon>Ecdysozoa</taxon>
        <taxon>Arthropoda</taxon>
        <taxon>Chelicerata</taxon>
        <taxon>Arachnida</taxon>
        <taxon>Araneae</taxon>
        <taxon>Araneomorphae</taxon>
        <taxon>Entelegynae</taxon>
        <taxon>Araneoidea</taxon>
        <taxon>Araneidae</taxon>
        <taxon>Caerostris</taxon>
    </lineage>
</organism>
<evidence type="ECO:0000313" key="2">
    <source>
        <dbReference type="EMBL" id="GIY67093.1"/>
    </source>
</evidence>
<dbReference type="SMART" id="SM00875">
    <property type="entry name" value="BACK"/>
    <property type="match status" value="1"/>
</dbReference>
<sequence length="378" mass="43145">MGKIPFSYGNGKKYLYTSEIKIESEYEALETAYTAKKYIIKPLFKACEKYLLSNVVLDAETVFHIYEEASFLEMKKLQSRCLSYVSRNAKKLLHSESFNGASKATIQDILRLDLMDIESETEIIEAIWRWGVEQCKEMDMERSDENVRFLIKDFLQYVRFFSMKMEDLEPVLEKFKLLDTSEQLAVLLNLAMPKPSEAAKVPSNLCEIAQTRSVNNCSRIKLPTEYRYDGNLNSFHLDQHQTTVEVTVTGPPVIIIGAIIAFRPIPCYSSTHRSLSFELRIGNTTTNVKSSAKTEQKAEEDVEEQLERKVFLDEYVAISEGEKAELTVQVAAEGVRVMQCFNKTFSAQCGKARIAFDFDTNSSDKLLFPIKEIMCMSG</sequence>